<sequence>MVPVANQTVDSSSLAAPPSVRLTLARETHCESLRPARPVYHSTETATALLS</sequence>
<proteinExistence type="predicted"/>
<evidence type="ECO:0000313" key="1">
    <source>
        <dbReference type="EMBL" id="KAF4124690.1"/>
    </source>
</evidence>
<dbReference type="GeneID" id="55971584"/>
<keyword evidence="2" id="KW-1185">Reference proteome</keyword>
<accession>A0A9P4YZ38</accession>
<name>A0A9P4YZ38_9HYPO</name>
<dbReference type="Proteomes" id="UP000749293">
    <property type="component" value="Unassembled WGS sequence"/>
</dbReference>
<protein>
    <submittedName>
        <fullName evidence="1">Uncharacterized protein</fullName>
    </submittedName>
</protein>
<organism evidence="1 2">
    <name type="scientific">Geosmithia morbida</name>
    <dbReference type="NCBI Taxonomy" id="1094350"/>
    <lineage>
        <taxon>Eukaryota</taxon>
        <taxon>Fungi</taxon>
        <taxon>Dikarya</taxon>
        <taxon>Ascomycota</taxon>
        <taxon>Pezizomycotina</taxon>
        <taxon>Sordariomycetes</taxon>
        <taxon>Hypocreomycetidae</taxon>
        <taxon>Hypocreales</taxon>
        <taxon>Bionectriaceae</taxon>
        <taxon>Geosmithia</taxon>
    </lineage>
</organism>
<dbReference type="EMBL" id="JAANYQ010000004">
    <property type="protein sequence ID" value="KAF4124690.1"/>
    <property type="molecule type" value="Genomic_DNA"/>
</dbReference>
<dbReference type="RefSeq" id="XP_035323342.1">
    <property type="nucleotide sequence ID" value="XM_035467330.1"/>
</dbReference>
<comment type="caution">
    <text evidence="1">The sequence shown here is derived from an EMBL/GenBank/DDBJ whole genome shotgun (WGS) entry which is preliminary data.</text>
</comment>
<gene>
    <name evidence="1" type="ORF">GMORB2_5356</name>
</gene>
<reference evidence="1" key="1">
    <citation type="submission" date="2020-03" db="EMBL/GenBank/DDBJ databases">
        <title>Site-based positive gene gene selection in Geosmithia morbida across the United States reveals a broad range of putative effectors and factors for local host and environmental adapation.</title>
        <authorList>
            <person name="Onufrak A."/>
            <person name="Murdoch R.W."/>
            <person name="Gazis R."/>
            <person name="Huff M."/>
            <person name="Staton M."/>
            <person name="Klingeman W."/>
            <person name="Hadziabdic D."/>
        </authorList>
    </citation>
    <scope>NUCLEOTIDE SEQUENCE</scope>
    <source>
        <strain evidence="1">1262</strain>
    </source>
</reference>
<evidence type="ECO:0000313" key="2">
    <source>
        <dbReference type="Proteomes" id="UP000749293"/>
    </source>
</evidence>
<dbReference type="AlphaFoldDB" id="A0A9P4YZ38"/>